<evidence type="ECO:0000256" key="1">
    <source>
        <dbReference type="ARBA" id="ARBA00001772"/>
    </source>
</evidence>
<evidence type="ECO:0000256" key="3">
    <source>
        <dbReference type="ARBA" id="ARBA00004418"/>
    </source>
</evidence>
<reference evidence="20" key="1">
    <citation type="submission" date="2016-10" db="EMBL/GenBank/DDBJ databases">
        <authorList>
            <person name="Varghese N."/>
            <person name="Submissions S."/>
        </authorList>
    </citation>
    <scope>NUCLEOTIDE SEQUENCE [LARGE SCALE GENOMIC DNA]</scope>
    <source>
        <strain evidence="20">NRRL B-51270</strain>
    </source>
</reference>
<protein>
    <recommendedName>
        <fullName evidence="6">Probable periplasmic serine endoprotease DegP-like</fullName>
        <ecNumber evidence="5">3.4.21.107</ecNumber>
    </recommendedName>
    <alternativeName>
        <fullName evidence="14">Protease Do</fullName>
    </alternativeName>
</protein>
<evidence type="ECO:0000256" key="11">
    <source>
        <dbReference type="ARBA" id="ARBA00022801"/>
    </source>
</evidence>
<evidence type="ECO:0000256" key="5">
    <source>
        <dbReference type="ARBA" id="ARBA00013035"/>
    </source>
</evidence>
<feature type="region of interest" description="Disordered" evidence="17">
    <location>
        <begin position="367"/>
        <end position="387"/>
    </location>
</feature>
<keyword evidence="12" id="KW-0720">Serine protease</keyword>
<feature type="domain" description="PDZ" evidence="18">
    <location>
        <begin position="260"/>
        <end position="342"/>
    </location>
</feature>
<dbReference type="SUPFAM" id="SSF50494">
    <property type="entry name" value="Trypsin-like serine proteases"/>
    <property type="match status" value="1"/>
</dbReference>
<gene>
    <name evidence="19" type="ORF">SAMN05216421_2228</name>
</gene>
<dbReference type="GO" id="GO:0006508">
    <property type="term" value="P:proteolysis"/>
    <property type="evidence" value="ECO:0007669"/>
    <property type="project" value="UniProtKB-KW"/>
</dbReference>
<evidence type="ECO:0000256" key="7">
    <source>
        <dbReference type="ARBA" id="ARBA00022670"/>
    </source>
</evidence>
<dbReference type="SUPFAM" id="SSF50156">
    <property type="entry name" value="PDZ domain-like"/>
    <property type="match status" value="2"/>
</dbReference>
<evidence type="ECO:0000256" key="17">
    <source>
        <dbReference type="SAM" id="MobiDB-lite"/>
    </source>
</evidence>
<feature type="active site" description="Charge relay system" evidence="15">
    <location>
        <position position="146"/>
    </location>
</feature>
<evidence type="ECO:0000256" key="9">
    <source>
        <dbReference type="ARBA" id="ARBA00022737"/>
    </source>
</evidence>
<evidence type="ECO:0000256" key="16">
    <source>
        <dbReference type="PIRSR" id="PIRSR611782-2"/>
    </source>
</evidence>
<dbReference type="InterPro" id="IPR036034">
    <property type="entry name" value="PDZ_sf"/>
</dbReference>
<dbReference type="InterPro" id="IPR041489">
    <property type="entry name" value="PDZ_6"/>
</dbReference>
<feature type="domain" description="PDZ" evidence="18">
    <location>
        <begin position="387"/>
        <end position="468"/>
    </location>
</feature>
<dbReference type="GO" id="GO:0004252">
    <property type="term" value="F:serine-type endopeptidase activity"/>
    <property type="evidence" value="ECO:0007669"/>
    <property type="project" value="InterPro"/>
</dbReference>
<dbReference type="GO" id="GO:0042597">
    <property type="term" value="C:periplasmic space"/>
    <property type="evidence" value="ECO:0007669"/>
    <property type="project" value="UniProtKB-SubCell"/>
</dbReference>
<dbReference type="PRINTS" id="PR00834">
    <property type="entry name" value="PROTEASES2C"/>
</dbReference>
<dbReference type="Pfam" id="PF13180">
    <property type="entry name" value="PDZ_2"/>
    <property type="match status" value="1"/>
</dbReference>
<keyword evidence="8" id="KW-0732">Signal</keyword>
<dbReference type="SMART" id="SM00228">
    <property type="entry name" value="PDZ"/>
    <property type="match status" value="2"/>
</dbReference>
<dbReference type="Gene3D" id="2.40.10.120">
    <property type="match status" value="1"/>
</dbReference>
<evidence type="ECO:0000256" key="6">
    <source>
        <dbReference type="ARBA" id="ARBA00013958"/>
    </source>
</evidence>
<evidence type="ECO:0000256" key="10">
    <source>
        <dbReference type="ARBA" id="ARBA00022764"/>
    </source>
</evidence>
<dbReference type="PROSITE" id="PS50106">
    <property type="entry name" value="PDZ"/>
    <property type="match status" value="2"/>
</dbReference>
<comment type="subcellular location">
    <subcellularLocation>
        <location evidence="3">Periplasm</location>
    </subcellularLocation>
</comment>
<dbReference type="InterPro" id="IPR009003">
    <property type="entry name" value="Peptidase_S1_PA"/>
</dbReference>
<evidence type="ECO:0000256" key="12">
    <source>
        <dbReference type="ARBA" id="ARBA00022825"/>
    </source>
</evidence>
<dbReference type="RefSeq" id="WP_093394574.1">
    <property type="nucleotide sequence ID" value="NZ_LT629736.1"/>
</dbReference>
<feature type="binding site" evidence="16">
    <location>
        <position position="146"/>
    </location>
    <ligand>
        <name>substrate</name>
    </ligand>
</feature>
<keyword evidence="9" id="KW-0677">Repeat</keyword>
<dbReference type="Pfam" id="PF17820">
    <property type="entry name" value="PDZ_6"/>
    <property type="match status" value="1"/>
</dbReference>
<evidence type="ECO:0000256" key="4">
    <source>
        <dbReference type="ARBA" id="ARBA00010541"/>
    </source>
</evidence>
<dbReference type="PANTHER" id="PTHR22939:SF130">
    <property type="entry name" value="PERIPLASMIC SERINE ENDOPROTEASE DEGP-LIKE-RELATED"/>
    <property type="match status" value="1"/>
</dbReference>
<dbReference type="PANTHER" id="PTHR22939">
    <property type="entry name" value="SERINE PROTEASE FAMILY S1C HTRA-RELATED"/>
    <property type="match status" value="1"/>
</dbReference>
<dbReference type="FunFam" id="2.40.10.120:FF:000007">
    <property type="entry name" value="Periplasmic serine endoprotease DegP-like"/>
    <property type="match status" value="1"/>
</dbReference>
<sequence length="479" mass="51172">MSTYPVHRWFVALAGAVLLSWQSVAGARSLPDFTELVEEASPAVVNISTRQNVDPRAAGMPGMQPGMPDMEGLPPIFREFFERGMPQGQQPPQRQAQSLGSGFIISRDGYVLTNNHVVADADEIFVRLTDRRELSAKLIGADPRSDLALLKIDAGEDLPVVRMGRSADLKAGEWVVAIGSPFGFDHSVTAGIVSAKGRSLPNESYVPFIQTDVAINPGNSGGPLFNLDGEVVGINSQIFTRSGGFMGLSFSIPVDVAMDVVEQLKRDGTVRRGWLGVVIQEVNKDLAESFGLPKPAGALIAQVMPGGPGDEGGLKVGDVILSFNGEEIVMSSDLPHAVGRVRPGETATVTVMRDKKRVKLEMKIGALPDEDQAGMPGGQAPSTSAASDNRLGVVVRDLTVEQKQNLDVQDGVVVSEVRRGPGAMVGLRPGDVITNLDNQSVDSVAAFQQLVEDLPTDRSISMRVVRQGRASYITFRLGQ</sequence>
<evidence type="ECO:0000313" key="20">
    <source>
        <dbReference type="Proteomes" id="UP000243207"/>
    </source>
</evidence>
<organism evidence="19 20">
    <name type="scientific">Halopseudomonas xinjiangensis</name>
    <dbReference type="NCBI Taxonomy" id="487184"/>
    <lineage>
        <taxon>Bacteria</taxon>
        <taxon>Pseudomonadati</taxon>
        <taxon>Pseudomonadota</taxon>
        <taxon>Gammaproteobacteria</taxon>
        <taxon>Pseudomonadales</taxon>
        <taxon>Pseudomonadaceae</taxon>
        <taxon>Halopseudomonas</taxon>
    </lineage>
</organism>
<evidence type="ECO:0000313" key="19">
    <source>
        <dbReference type="EMBL" id="SDS80414.1"/>
    </source>
</evidence>
<evidence type="ECO:0000256" key="15">
    <source>
        <dbReference type="PIRSR" id="PIRSR611782-1"/>
    </source>
</evidence>
<dbReference type="STRING" id="487184.SAMN05216421_2228"/>
<dbReference type="EMBL" id="LT629736">
    <property type="protein sequence ID" value="SDS80414.1"/>
    <property type="molecule type" value="Genomic_DNA"/>
</dbReference>
<dbReference type="Gene3D" id="2.30.42.60">
    <property type="match status" value="1"/>
</dbReference>
<dbReference type="Proteomes" id="UP000243207">
    <property type="component" value="Chromosome I"/>
</dbReference>
<feature type="active site" description="Charge relay system" evidence="15">
    <location>
        <position position="220"/>
    </location>
</feature>
<accession>A0A1H1V6I2</accession>
<evidence type="ECO:0000256" key="14">
    <source>
        <dbReference type="ARBA" id="ARBA00032850"/>
    </source>
</evidence>
<evidence type="ECO:0000256" key="8">
    <source>
        <dbReference type="ARBA" id="ARBA00022729"/>
    </source>
</evidence>
<keyword evidence="7 19" id="KW-0645">Protease</keyword>
<dbReference type="Gene3D" id="2.30.42.10">
    <property type="match status" value="1"/>
</dbReference>
<dbReference type="CDD" id="cd10839">
    <property type="entry name" value="cpPDZ1_DegP-like"/>
    <property type="match status" value="1"/>
</dbReference>
<dbReference type="EC" id="3.4.21.107" evidence="5"/>
<comment type="similarity">
    <text evidence="4">Belongs to the peptidase S1C family.</text>
</comment>
<keyword evidence="13" id="KW-0346">Stress response</keyword>
<keyword evidence="10" id="KW-0574">Periplasm</keyword>
<feature type="binding site" evidence="16">
    <location>
        <begin position="218"/>
        <end position="220"/>
    </location>
    <ligand>
        <name>substrate</name>
    </ligand>
</feature>
<name>A0A1H1V6I2_9GAMM</name>
<keyword evidence="11" id="KW-0378">Hydrolase</keyword>
<evidence type="ECO:0000256" key="13">
    <source>
        <dbReference type="ARBA" id="ARBA00023016"/>
    </source>
</evidence>
<dbReference type="InterPro" id="IPR001478">
    <property type="entry name" value="PDZ"/>
</dbReference>
<evidence type="ECO:0000256" key="2">
    <source>
        <dbReference type="ARBA" id="ARBA00002610"/>
    </source>
</evidence>
<keyword evidence="20" id="KW-1185">Reference proteome</keyword>
<feature type="active site" description="Charge relay system" evidence="15">
    <location>
        <position position="116"/>
    </location>
</feature>
<comment type="function">
    <text evidence="2">Might be efficient in the degradation of transiently denatured and unfolded proteins which accumulate in the periplasm following stress conditions.</text>
</comment>
<proteinExistence type="inferred from homology"/>
<comment type="catalytic activity">
    <reaction evidence="1">
        <text>Acts on substrates that are at least partially unfolded. The cleavage site P1 residue is normally between a pair of hydrophobic residues, such as Val-|-Val.</text>
        <dbReference type="EC" id="3.4.21.107"/>
    </reaction>
</comment>
<dbReference type="NCBIfam" id="TIGR02037">
    <property type="entry name" value="degP_htrA_DO"/>
    <property type="match status" value="1"/>
</dbReference>
<dbReference type="OrthoDB" id="9758917at2"/>
<dbReference type="Pfam" id="PF13365">
    <property type="entry name" value="Trypsin_2"/>
    <property type="match status" value="1"/>
</dbReference>
<feature type="binding site" evidence="16">
    <location>
        <position position="116"/>
    </location>
    <ligand>
        <name>substrate</name>
    </ligand>
</feature>
<dbReference type="InterPro" id="IPR001940">
    <property type="entry name" value="Peptidase_S1C"/>
</dbReference>
<evidence type="ECO:0000259" key="18">
    <source>
        <dbReference type="PROSITE" id="PS50106"/>
    </source>
</evidence>
<dbReference type="InterPro" id="IPR011782">
    <property type="entry name" value="Pept_S1C_Do"/>
</dbReference>
<dbReference type="AlphaFoldDB" id="A0A1H1V6I2"/>